<sequence length="832" mass="91870">MQAVETPRRPRPPAKIRRSLAKGSTTPPPAYAPTFAFPTAKDEFDAAGTEWDGDGEAVPGANPDNLDDDLAWLNEKSRDELTDLLVKADTLIKDRESGDISFRPVDHSTELSLTSAACKTLYDNNVALKTKHEALLHRISPNRNQNIASSPTQSPGLPVSPLRPAFATLSRSTSEFGVSGTPEQMLSKSYSYKPRRGVSAPTLDISFLADQNAELLSKLEKLESDASSADMAGRRELRKLEKDIGILKEELEKTRARSDELEEKARSGFGLGAEKVVEEAWKRKKEREARLKALKNLKSHSQGSSVRNFAPDAPSLYRAIGARQFPAPDLSVLEEASMLGEDTPDMHDTRPLPPPTQDEQLITKLLQKIQELEVTNSKILQHQTETSSRLQAVQRETEFMTKIYERLNELDEDHGHDEVEAKDQVPDGLANRFAKSHRALQSQLLAAKVKRQRSYHKHENKSRGSIAGLFDEPANEISTPLKPKSSLPVPFSEGSWNRPRHHSSYSIGSGGLASPALSSLSLYSPPSRVKEISEMVGPSLANELGDEWGLDEGTDLLRPRSLSDLSIGSASPSPRPISSEAIQHQMSPDHLPTPPGPTNSLQLSVEPPTPQKGTPVAQHHESQLIGNMSPRFQVSRSLRARNYLYIEGRYPEPLGPSLNQAPQRRTRFTNDDASPTPARGPSGGPFLFEGFQVMMDAFDERNGIAQPENGNADISRSPSPAPEDYADAKEELDEGDQIPASANVETADAHRRKDELEEEGEIYSEENSLSARSHTSEVSKSSTVGGIMLEVWMWLQFAIIMLVFLWAMARKGPKSVLKDVERKRTLSMKKRA</sequence>
<feature type="transmembrane region" description="Helical" evidence="3">
    <location>
        <begin position="791"/>
        <end position="809"/>
    </location>
</feature>
<dbReference type="AlphaFoldDB" id="A0AAD5W079"/>
<evidence type="ECO:0000256" key="2">
    <source>
        <dbReference type="SAM" id="MobiDB-lite"/>
    </source>
</evidence>
<feature type="region of interest" description="Disordered" evidence="2">
    <location>
        <begin position="585"/>
        <end position="622"/>
    </location>
</feature>
<feature type="region of interest" description="Disordered" evidence="2">
    <location>
        <begin position="451"/>
        <end position="502"/>
    </location>
</feature>
<reference evidence="4" key="1">
    <citation type="submission" date="2022-07" db="EMBL/GenBank/DDBJ databases">
        <title>Genome Sequence of Leucocoprinus birnbaumii.</title>
        <authorList>
            <person name="Buettner E."/>
        </authorList>
    </citation>
    <scope>NUCLEOTIDE SEQUENCE</scope>
    <source>
        <strain evidence="4">VT141</strain>
    </source>
</reference>
<dbReference type="EMBL" id="JANIEX010000118">
    <property type="protein sequence ID" value="KAJ3573019.1"/>
    <property type="molecule type" value="Genomic_DNA"/>
</dbReference>
<evidence type="ECO:0000256" key="3">
    <source>
        <dbReference type="SAM" id="Phobius"/>
    </source>
</evidence>
<keyword evidence="3" id="KW-0812">Transmembrane</keyword>
<feature type="compositionally biased region" description="Polar residues" evidence="2">
    <location>
        <begin position="708"/>
        <end position="718"/>
    </location>
</feature>
<feature type="compositionally biased region" description="Basic residues" evidence="2">
    <location>
        <begin position="451"/>
        <end position="460"/>
    </location>
</feature>
<evidence type="ECO:0000313" key="4">
    <source>
        <dbReference type="EMBL" id="KAJ3573019.1"/>
    </source>
</evidence>
<feature type="compositionally biased region" description="Basic residues" evidence="2">
    <location>
        <begin position="9"/>
        <end position="20"/>
    </location>
</feature>
<feature type="region of interest" description="Disordered" evidence="2">
    <location>
        <begin position="703"/>
        <end position="774"/>
    </location>
</feature>
<organism evidence="4 5">
    <name type="scientific">Leucocoprinus birnbaumii</name>
    <dbReference type="NCBI Taxonomy" id="56174"/>
    <lineage>
        <taxon>Eukaryota</taxon>
        <taxon>Fungi</taxon>
        <taxon>Dikarya</taxon>
        <taxon>Basidiomycota</taxon>
        <taxon>Agaricomycotina</taxon>
        <taxon>Agaricomycetes</taxon>
        <taxon>Agaricomycetidae</taxon>
        <taxon>Agaricales</taxon>
        <taxon>Agaricineae</taxon>
        <taxon>Agaricaceae</taxon>
        <taxon>Leucocoprinus</taxon>
    </lineage>
</organism>
<name>A0AAD5W079_9AGAR</name>
<gene>
    <name evidence="4" type="ORF">NP233_g2696</name>
</gene>
<keyword evidence="3" id="KW-0472">Membrane</keyword>
<keyword evidence="3" id="KW-1133">Transmembrane helix</keyword>
<feature type="coiled-coil region" evidence="1">
    <location>
        <begin position="205"/>
        <end position="264"/>
    </location>
</feature>
<dbReference type="Proteomes" id="UP001213000">
    <property type="component" value="Unassembled WGS sequence"/>
</dbReference>
<evidence type="ECO:0000256" key="1">
    <source>
        <dbReference type="SAM" id="Coils"/>
    </source>
</evidence>
<keyword evidence="1" id="KW-0175">Coiled coil</keyword>
<comment type="caution">
    <text evidence="4">The sequence shown here is derived from an EMBL/GenBank/DDBJ whole genome shotgun (WGS) entry which is preliminary data.</text>
</comment>
<protein>
    <submittedName>
        <fullName evidence="4">Uncharacterized protein</fullName>
    </submittedName>
</protein>
<proteinExistence type="predicted"/>
<feature type="region of interest" description="Disordered" evidence="2">
    <location>
        <begin position="667"/>
        <end position="687"/>
    </location>
</feature>
<evidence type="ECO:0000313" key="5">
    <source>
        <dbReference type="Proteomes" id="UP001213000"/>
    </source>
</evidence>
<feature type="region of interest" description="Disordered" evidence="2">
    <location>
        <begin position="1"/>
        <end position="36"/>
    </location>
</feature>
<keyword evidence="5" id="KW-1185">Reference proteome</keyword>
<accession>A0AAD5W079</accession>